<dbReference type="EMBL" id="FUIG01000055">
    <property type="protein sequence ID" value="SJM34497.1"/>
    <property type="molecule type" value="Genomic_DNA"/>
</dbReference>
<dbReference type="Proteomes" id="UP000245698">
    <property type="component" value="Unassembled WGS sequence"/>
</dbReference>
<dbReference type="AlphaFoldDB" id="A0A2P9ATK6"/>
<reference evidence="2" key="1">
    <citation type="submission" date="2016-12" db="EMBL/GenBank/DDBJ databases">
        <authorList>
            <person name="Brunel B."/>
        </authorList>
    </citation>
    <scope>NUCLEOTIDE SEQUENCE [LARGE SCALE GENOMIC DNA]</scope>
</reference>
<organism evidence="1 2">
    <name type="scientific">Mesorhizobium delmotii</name>
    <dbReference type="NCBI Taxonomy" id="1631247"/>
    <lineage>
        <taxon>Bacteria</taxon>
        <taxon>Pseudomonadati</taxon>
        <taxon>Pseudomonadota</taxon>
        <taxon>Alphaproteobacteria</taxon>
        <taxon>Hyphomicrobiales</taxon>
        <taxon>Phyllobacteriaceae</taxon>
        <taxon>Mesorhizobium</taxon>
    </lineage>
</organism>
<sequence length="115" mass="12492">MQSVFSLASRQKGGWQERVAVDRYGELKTLCICLVGTALLRRASGQHHAVSPQTVAAYRDTFRLLLAFAETESASLRAKSRSPIGMRDCCSIASTIWRRFAATASGGGTRSLPLC</sequence>
<accession>A0A2P9ATK6</accession>
<proteinExistence type="predicted"/>
<protein>
    <submittedName>
        <fullName evidence="1">Uncharacterized protein</fullName>
    </submittedName>
</protein>
<name>A0A2P9ATK6_9HYPH</name>
<keyword evidence="2" id="KW-1185">Reference proteome</keyword>
<gene>
    <name evidence="1" type="ORF">BQ8482_460006</name>
</gene>
<evidence type="ECO:0000313" key="2">
    <source>
        <dbReference type="Proteomes" id="UP000245698"/>
    </source>
</evidence>
<evidence type="ECO:0000313" key="1">
    <source>
        <dbReference type="EMBL" id="SJM34497.1"/>
    </source>
</evidence>